<dbReference type="GO" id="GO:0003677">
    <property type="term" value="F:DNA binding"/>
    <property type="evidence" value="ECO:0007669"/>
    <property type="project" value="UniProtKB-UniRule"/>
</dbReference>
<evidence type="ECO:0000256" key="3">
    <source>
        <dbReference type="ARBA" id="ARBA00023015"/>
    </source>
</evidence>
<dbReference type="InterPro" id="IPR051677">
    <property type="entry name" value="AfsR-DnrI-RedD_regulator"/>
</dbReference>
<dbReference type="InterPro" id="IPR016032">
    <property type="entry name" value="Sig_transdc_resp-reg_C-effctor"/>
</dbReference>
<organism evidence="8 9">
    <name type="scientific">Streptomyces tateyamensis</name>
    <dbReference type="NCBI Taxonomy" id="565073"/>
    <lineage>
        <taxon>Bacteria</taxon>
        <taxon>Bacillati</taxon>
        <taxon>Actinomycetota</taxon>
        <taxon>Actinomycetes</taxon>
        <taxon>Kitasatosporales</taxon>
        <taxon>Streptomycetaceae</taxon>
        <taxon>Streptomyces</taxon>
    </lineage>
</organism>
<keyword evidence="5" id="KW-0804">Transcription</keyword>
<proteinExistence type="inferred from homology"/>
<sequence>MKFRILGPLELYQDGAEDTPLTPGAAKLRVVLGTLLARVNEVVSADRLIHELWGEVPPRTAATTLQVYVSHVRKFLDAADPGYGRRALLTRAPGYLMRLDPDQLDLTVFERLHHTGRAALAAEDYLQASELLHGALTLWRGELLAGTPLGPMLERIANRLGEQRTTALEQRFRADLQLGRHAELIPELQGAAAEHPLREELHGHLMTALYRAGRQGDALRAFTEVRRTLVRELAVEPGVPLRRLQSRILAADPELLLPEGVGPGAPAPVLRLPRQVVEALPPADPAFAGRAVELARLAELLAEARDHTGVLLTGACGVGKTALALAAAHAAAELFPDGRAYLDLHPGHPLSAEEALVRVLRLGGVPDPLPADQGALRALVAQLLRGRKLLLVLDHVAGAEQVQPLLDAGAIALVVARRAPAGLRGLAPLALGVVTGPDARELLQLPSGAPDATAIAEHCDHLPLALRAAGAALVARPHWTAGTLAERLRGERTRLATLRIGDPGLTDRLLTQYQEVGKELRSAFRTLGLLPAQPFELWAAAAALDLAPEEAELVLEALVHAHLLRPAGAGAGGHHDRYRLPALLRPLAVELLGAQQGQQAEPGGECSVLHRVCLAYAERAAEADELITPGRRSRPAAVTGLVGGRPLDWFARERRALTEVLRAAHAAGLWAVTEELAESLTGYLETCAAWEDWEKVQRLALDAAGHLADERGRAGALRSLADLAWQQGHLESAADLYQQARQAAARSGDQRQLGRILVGLGDVQLSLGEFGEAGELLDLALAVATEHEDTRGRYDALRALALLARSPGGGGPAEAERRLTECVELAHRLRDRRLDAYARRILRELRTEDAGPGLEVRPGVWRLAAGATG</sequence>
<dbReference type="Gene3D" id="3.40.50.300">
    <property type="entry name" value="P-loop containing nucleotide triphosphate hydrolases"/>
    <property type="match status" value="1"/>
</dbReference>
<dbReference type="RefSeq" id="WP_110670054.1">
    <property type="nucleotide sequence ID" value="NZ_PYBW01000049.1"/>
</dbReference>
<evidence type="ECO:0000256" key="2">
    <source>
        <dbReference type="ARBA" id="ARBA00023012"/>
    </source>
</evidence>
<keyword evidence="4 6" id="KW-0238">DNA-binding</keyword>
<reference evidence="8 9" key="1">
    <citation type="submission" date="2018-03" db="EMBL/GenBank/DDBJ databases">
        <title>Bioinformatic expansion and discovery of thiopeptide antibiotics.</title>
        <authorList>
            <person name="Schwalen C.J."/>
            <person name="Hudson G.A."/>
            <person name="Mitchell D.A."/>
        </authorList>
    </citation>
    <scope>NUCLEOTIDE SEQUENCE [LARGE SCALE GENOMIC DNA]</scope>
    <source>
        <strain evidence="8 9">ATCC 21389</strain>
    </source>
</reference>
<dbReference type="SUPFAM" id="SSF52540">
    <property type="entry name" value="P-loop containing nucleoside triphosphate hydrolases"/>
    <property type="match status" value="1"/>
</dbReference>
<dbReference type="GO" id="GO:0000160">
    <property type="term" value="P:phosphorelay signal transduction system"/>
    <property type="evidence" value="ECO:0007669"/>
    <property type="project" value="UniProtKB-KW"/>
</dbReference>
<dbReference type="Pfam" id="PF03704">
    <property type="entry name" value="BTAD"/>
    <property type="match status" value="1"/>
</dbReference>
<dbReference type="InterPro" id="IPR027417">
    <property type="entry name" value="P-loop_NTPase"/>
</dbReference>
<dbReference type="PROSITE" id="PS51755">
    <property type="entry name" value="OMPR_PHOB"/>
    <property type="match status" value="1"/>
</dbReference>
<dbReference type="Proteomes" id="UP000248039">
    <property type="component" value="Unassembled WGS sequence"/>
</dbReference>
<evidence type="ECO:0000256" key="4">
    <source>
        <dbReference type="ARBA" id="ARBA00023125"/>
    </source>
</evidence>
<protein>
    <submittedName>
        <fullName evidence="8">AfsR/SARP family transcriptional regulator</fullName>
    </submittedName>
</protein>
<evidence type="ECO:0000259" key="7">
    <source>
        <dbReference type="PROSITE" id="PS51755"/>
    </source>
</evidence>
<evidence type="ECO:0000256" key="1">
    <source>
        <dbReference type="ARBA" id="ARBA00005820"/>
    </source>
</evidence>
<evidence type="ECO:0000313" key="9">
    <source>
        <dbReference type="Proteomes" id="UP000248039"/>
    </source>
</evidence>
<dbReference type="Gene3D" id="1.10.10.10">
    <property type="entry name" value="Winged helix-like DNA-binding domain superfamily/Winged helix DNA-binding domain"/>
    <property type="match status" value="1"/>
</dbReference>
<feature type="domain" description="OmpR/PhoB-type" evidence="7">
    <location>
        <begin position="1"/>
        <end position="99"/>
    </location>
</feature>
<evidence type="ECO:0000256" key="5">
    <source>
        <dbReference type="ARBA" id="ARBA00023163"/>
    </source>
</evidence>
<name>A0A2V4NEA7_9ACTN</name>
<dbReference type="SUPFAM" id="SSF46894">
    <property type="entry name" value="C-terminal effector domain of the bipartite response regulators"/>
    <property type="match status" value="1"/>
</dbReference>
<dbReference type="GO" id="GO:0006355">
    <property type="term" value="P:regulation of DNA-templated transcription"/>
    <property type="evidence" value="ECO:0007669"/>
    <property type="project" value="InterPro"/>
</dbReference>
<dbReference type="CDD" id="cd15831">
    <property type="entry name" value="BTAD"/>
    <property type="match status" value="1"/>
</dbReference>
<dbReference type="PANTHER" id="PTHR35807:SF1">
    <property type="entry name" value="TRANSCRIPTIONAL REGULATOR REDD"/>
    <property type="match status" value="1"/>
</dbReference>
<feature type="DNA-binding region" description="OmpR/PhoB-type" evidence="6">
    <location>
        <begin position="1"/>
        <end position="99"/>
    </location>
</feature>
<dbReference type="InterPro" id="IPR001867">
    <property type="entry name" value="OmpR/PhoB-type_DNA-bd"/>
</dbReference>
<comment type="caution">
    <text evidence="8">The sequence shown here is derived from an EMBL/GenBank/DDBJ whole genome shotgun (WGS) entry which is preliminary data.</text>
</comment>
<dbReference type="InterPro" id="IPR036388">
    <property type="entry name" value="WH-like_DNA-bd_sf"/>
</dbReference>
<evidence type="ECO:0000313" key="8">
    <source>
        <dbReference type="EMBL" id="PYC78544.1"/>
    </source>
</evidence>
<comment type="similarity">
    <text evidence="1">Belongs to the AfsR/DnrI/RedD regulatory family.</text>
</comment>
<dbReference type="EMBL" id="PYBW01000049">
    <property type="protein sequence ID" value="PYC78544.1"/>
    <property type="molecule type" value="Genomic_DNA"/>
</dbReference>
<dbReference type="SUPFAM" id="SSF48452">
    <property type="entry name" value="TPR-like"/>
    <property type="match status" value="2"/>
</dbReference>
<keyword evidence="2" id="KW-0902">Two-component regulatory system</keyword>
<dbReference type="Gene3D" id="1.25.40.10">
    <property type="entry name" value="Tetratricopeptide repeat domain"/>
    <property type="match status" value="2"/>
</dbReference>
<gene>
    <name evidence="8" type="ORF">C7C46_15645</name>
</gene>
<dbReference type="AlphaFoldDB" id="A0A2V4NEA7"/>
<dbReference type="InterPro" id="IPR005158">
    <property type="entry name" value="BTAD"/>
</dbReference>
<dbReference type="SMART" id="SM00862">
    <property type="entry name" value="Trans_reg_C"/>
    <property type="match status" value="1"/>
</dbReference>
<keyword evidence="9" id="KW-1185">Reference proteome</keyword>
<dbReference type="PANTHER" id="PTHR35807">
    <property type="entry name" value="TRANSCRIPTIONAL REGULATOR REDD-RELATED"/>
    <property type="match status" value="1"/>
</dbReference>
<dbReference type="InterPro" id="IPR011990">
    <property type="entry name" value="TPR-like_helical_dom_sf"/>
</dbReference>
<evidence type="ECO:0000256" key="6">
    <source>
        <dbReference type="PROSITE-ProRule" id="PRU01091"/>
    </source>
</evidence>
<dbReference type="OrthoDB" id="134712at2"/>
<dbReference type="SMART" id="SM01043">
    <property type="entry name" value="BTAD"/>
    <property type="match status" value="1"/>
</dbReference>
<dbReference type="Pfam" id="PF00486">
    <property type="entry name" value="Trans_reg_C"/>
    <property type="match status" value="1"/>
</dbReference>
<dbReference type="PRINTS" id="PR00364">
    <property type="entry name" value="DISEASERSIST"/>
</dbReference>
<keyword evidence="3" id="KW-0805">Transcription regulation</keyword>
<accession>A0A2V4NEA7</accession>